<proteinExistence type="predicted"/>
<evidence type="ECO:0000313" key="1">
    <source>
        <dbReference type="EMBL" id="KAJ55761.1"/>
    </source>
</evidence>
<keyword evidence="2" id="KW-1185">Reference proteome</keyword>
<dbReference type="Proteomes" id="UP000026249">
    <property type="component" value="Unassembled WGS sequence"/>
</dbReference>
<dbReference type="STRING" id="1454373.ACMU_08255"/>
<reference evidence="1 2" key="1">
    <citation type="submission" date="2014-03" db="EMBL/GenBank/DDBJ databases">
        <title>Draft Genome Sequence of Actibacterium mucosum KCTC 23349, a Marine Alphaproteobacterium with Complex Ionic Requirements Isolated from Mediterranean Seawater at Malvarrosa Beach, Valencia, Spain.</title>
        <authorList>
            <person name="Arahal D.R."/>
            <person name="Shao Z."/>
            <person name="Lai Q."/>
            <person name="Pujalte M.J."/>
        </authorList>
    </citation>
    <scope>NUCLEOTIDE SEQUENCE [LARGE SCALE GENOMIC DNA]</scope>
    <source>
        <strain evidence="1 2">KCTC 23349</strain>
    </source>
</reference>
<organism evidence="1 2">
    <name type="scientific">Actibacterium mucosum KCTC 23349</name>
    <dbReference type="NCBI Taxonomy" id="1454373"/>
    <lineage>
        <taxon>Bacteria</taxon>
        <taxon>Pseudomonadati</taxon>
        <taxon>Pseudomonadota</taxon>
        <taxon>Alphaproteobacteria</taxon>
        <taxon>Rhodobacterales</taxon>
        <taxon>Roseobacteraceae</taxon>
        <taxon>Actibacterium</taxon>
    </lineage>
</organism>
<evidence type="ECO:0000313" key="2">
    <source>
        <dbReference type="Proteomes" id="UP000026249"/>
    </source>
</evidence>
<dbReference type="EMBL" id="JFKE01000003">
    <property type="protein sequence ID" value="KAJ55761.1"/>
    <property type="molecule type" value="Genomic_DNA"/>
</dbReference>
<protein>
    <submittedName>
        <fullName evidence="1">Uncharacterized protein</fullName>
    </submittedName>
</protein>
<gene>
    <name evidence="1" type="ORF">ACMU_08255</name>
</gene>
<comment type="caution">
    <text evidence="1">The sequence shown here is derived from an EMBL/GenBank/DDBJ whole genome shotgun (WGS) entry which is preliminary data.</text>
</comment>
<accession>A0A037ZLP6</accession>
<name>A0A037ZLP6_9RHOB</name>
<sequence length="187" mass="20443">MRTRSVTVDATRARRAADQLDEYWHHLRSKDAELSGKYRVRMVASTAAIPGMPLSVSMTLSEAVSVYLKQKGHGRPVTFHRAAGRSCGFVIVVAGGKGLRAYFKKDANTFLDVLIKRGLSGSSMTRIIGTVRSATNFAASGMGVSFTYPLSGVYFDRQSGVQERETLPVQVIGKLQAECLRVDDELP</sequence>
<dbReference type="AlphaFoldDB" id="A0A037ZLP6"/>